<accession>A0A2W4RKY7</accession>
<name>A0A2W4RKY7_9GAMM</name>
<organism evidence="1 2">
    <name type="scientific">Candidatus Methylumidiphilus alinenensis</name>
    <dbReference type="NCBI Taxonomy" id="2202197"/>
    <lineage>
        <taxon>Bacteria</taxon>
        <taxon>Pseudomonadati</taxon>
        <taxon>Pseudomonadota</taxon>
        <taxon>Gammaproteobacteria</taxon>
        <taxon>Methylococcales</taxon>
        <taxon>Candidatus Methylumidiphilus</taxon>
    </lineage>
</organism>
<evidence type="ECO:0008006" key="3">
    <source>
        <dbReference type="Google" id="ProtNLM"/>
    </source>
</evidence>
<dbReference type="EMBL" id="QJPH01000151">
    <property type="protein sequence ID" value="PZN84525.1"/>
    <property type="molecule type" value="Genomic_DNA"/>
</dbReference>
<dbReference type="AlphaFoldDB" id="A0A2W4RKY7"/>
<sequence length="86" mass="10201">MKLQKLAMRLTERQRAIIREAGMRHFGVVPRLFGSRLDDAGRGGDIDLFIPRDWPPEESVPWRLCFCAELRRCLEDQKIDVFRWTK</sequence>
<dbReference type="Proteomes" id="UP000249396">
    <property type="component" value="Unassembled WGS sequence"/>
</dbReference>
<evidence type="ECO:0000313" key="2">
    <source>
        <dbReference type="Proteomes" id="UP000249396"/>
    </source>
</evidence>
<proteinExistence type="predicted"/>
<evidence type="ECO:0000313" key="1">
    <source>
        <dbReference type="EMBL" id="PZN84525.1"/>
    </source>
</evidence>
<comment type="caution">
    <text evidence="1">The sequence shown here is derived from an EMBL/GenBank/DDBJ whole genome shotgun (WGS) entry which is preliminary data.</text>
</comment>
<gene>
    <name evidence="1" type="ORF">DM484_02665</name>
</gene>
<protein>
    <recommendedName>
        <fullName evidence="3">Polymerase nucleotidyl transferase domain-containing protein</fullName>
    </recommendedName>
</protein>
<reference evidence="1 2" key="1">
    <citation type="journal article" date="2018" name="Aquat. Microb. Ecol.">
        <title>Gammaproteobacterial methanotrophs dominate.</title>
        <authorList>
            <person name="Rissanen A.J."/>
            <person name="Saarenheimo J."/>
            <person name="Tiirola M."/>
            <person name="Peura S."/>
            <person name="Aalto S.L."/>
            <person name="Karvinen A."/>
            <person name="Nykanen H."/>
        </authorList>
    </citation>
    <scope>NUCLEOTIDE SEQUENCE [LARGE SCALE GENOMIC DNA]</scope>
    <source>
        <strain evidence="1">AMbin10</strain>
    </source>
</reference>